<evidence type="ECO:0000259" key="1">
    <source>
        <dbReference type="Pfam" id="PF12728"/>
    </source>
</evidence>
<gene>
    <name evidence="2" type="ORF">ABOD76_19545</name>
</gene>
<proteinExistence type="predicted"/>
<dbReference type="InterPro" id="IPR010093">
    <property type="entry name" value="SinI_DNA-bd"/>
</dbReference>
<dbReference type="KEGG" id="dsc:ABOD76_19545"/>
<dbReference type="Pfam" id="PF12728">
    <property type="entry name" value="HTH_17"/>
    <property type="match status" value="1"/>
</dbReference>
<feature type="domain" description="Helix-turn-helix" evidence="1">
    <location>
        <begin position="6"/>
        <end position="47"/>
    </location>
</feature>
<dbReference type="NCBIfam" id="TIGR01764">
    <property type="entry name" value="excise"/>
    <property type="match status" value="1"/>
</dbReference>
<accession>A0AAU7UAV7</accession>
<sequence>MTEPEVMTVPEVAQLLRIGRAAVYEAIEAGQLRAARFGRVLRVRRADAWRWYDDQVPRSVSSGVDGRFGETMEEMEARFWARHVADQPAYLREERFMIRANRIARLMWGLP</sequence>
<dbReference type="GO" id="GO:0003677">
    <property type="term" value="F:DNA binding"/>
    <property type="evidence" value="ECO:0007669"/>
    <property type="project" value="InterPro"/>
</dbReference>
<dbReference type="AlphaFoldDB" id="A0AAU7UAV7"/>
<dbReference type="EMBL" id="CP158299">
    <property type="protein sequence ID" value="XBV85596.1"/>
    <property type="molecule type" value="Genomic_DNA"/>
</dbReference>
<dbReference type="InterPro" id="IPR041657">
    <property type="entry name" value="HTH_17"/>
</dbReference>
<dbReference type="RefSeq" id="WP_350243634.1">
    <property type="nucleotide sequence ID" value="NZ_CP158299.1"/>
</dbReference>
<name>A0AAU7UAV7_9DEIO</name>
<evidence type="ECO:0000313" key="2">
    <source>
        <dbReference type="EMBL" id="XBV85596.1"/>
    </source>
</evidence>
<protein>
    <submittedName>
        <fullName evidence="2">Helix-turn-helix domain-containing protein</fullName>
    </submittedName>
</protein>
<reference evidence="2" key="1">
    <citation type="submission" date="2024-06" db="EMBL/GenBank/DDBJ databases">
        <title>Draft Genome Sequence of Deinococcus sonorensis Type Strain KR-87, a Biofilm Producing Representative of the Genus Deinococcus.</title>
        <authorList>
            <person name="Boren L.S."/>
            <person name="Grosso R.A."/>
            <person name="Hugenberg-Cox A.N."/>
            <person name="Hill J.T.E."/>
            <person name="Albert C.M."/>
            <person name="Tuohy J.M."/>
        </authorList>
    </citation>
    <scope>NUCLEOTIDE SEQUENCE</scope>
    <source>
        <strain evidence="2">KR-87</strain>
    </source>
</reference>
<organism evidence="2">
    <name type="scientific">Deinococcus sonorensis KR-87</name>
    <dbReference type="NCBI Taxonomy" id="694439"/>
    <lineage>
        <taxon>Bacteria</taxon>
        <taxon>Thermotogati</taxon>
        <taxon>Deinococcota</taxon>
        <taxon>Deinococci</taxon>
        <taxon>Deinococcales</taxon>
        <taxon>Deinococcaceae</taxon>
        <taxon>Deinococcus</taxon>
    </lineage>
</organism>